<accession>A0ABU9XBY8</accession>
<keyword evidence="1" id="KW-0472">Membrane</keyword>
<sequence>MNKKTFISILIPVVIIEVALMFITAPTTYVDKFGMEITNPDYYGVKIVNPLLNYHYIKFGIVILATFLISGFIFSSLRQSDSVVDSD</sequence>
<evidence type="ECO:0000313" key="3">
    <source>
        <dbReference type="Proteomes" id="UP001444625"/>
    </source>
</evidence>
<gene>
    <name evidence="2" type="ORF">ABC228_01145</name>
</gene>
<feature type="transmembrane region" description="Helical" evidence="1">
    <location>
        <begin position="7"/>
        <end position="25"/>
    </location>
</feature>
<evidence type="ECO:0000313" key="2">
    <source>
        <dbReference type="EMBL" id="MEN2765780.1"/>
    </source>
</evidence>
<proteinExistence type="predicted"/>
<dbReference type="RefSeq" id="WP_345823254.1">
    <property type="nucleotide sequence ID" value="NZ_JBDIML010000001.1"/>
</dbReference>
<evidence type="ECO:0000256" key="1">
    <source>
        <dbReference type="SAM" id="Phobius"/>
    </source>
</evidence>
<name>A0ABU9XBY8_9BACI</name>
<dbReference type="EMBL" id="JBDIML010000001">
    <property type="protein sequence ID" value="MEN2765780.1"/>
    <property type="molecule type" value="Genomic_DNA"/>
</dbReference>
<dbReference type="Proteomes" id="UP001444625">
    <property type="component" value="Unassembled WGS sequence"/>
</dbReference>
<protein>
    <submittedName>
        <fullName evidence="2">Uncharacterized protein</fullName>
    </submittedName>
</protein>
<feature type="transmembrane region" description="Helical" evidence="1">
    <location>
        <begin position="56"/>
        <end position="77"/>
    </location>
</feature>
<keyword evidence="3" id="KW-1185">Reference proteome</keyword>
<comment type="caution">
    <text evidence="2">The sequence shown here is derived from an EMBL/GenBank/DDBJ whole genome shotgun (WGS) entry which is preliminary data.</text>
</comment>
<keyword evidence="1" id="KW-0812">Transmembrane</keyword>
<organism evidence="2 3">
    <name type="scientific">Ornithinibacillus xuwenensis</name>
    <dbReference type="NCBI Taxonomy" id="3144668"/>
    <lineage>
        <taxon>Bacteria</taxon>
        <taxon>Bacillati</taxon>
        <taxon>Bacillota</taxon>
        <taxon>Bacilli</taxon>
        <taxon>Bacillales</taxon>
        <taxon>Bacillaceae</taxon>
        <taxon>Ornithinibacillus</taxon>
    </lineage>
</organism>
<keyword evidence="1" id="KW-1133">Transmembrane helix</keyword>
<reference evidence="2 3" key="1">
    <citation type="submission" date="2024-05" db="EMBL/GenBank/DDBJ databases">
        <authorList>
            <person name="Haq I."/>
            <person name="Ullah Z."/>
            <person name="Ahmad R."/>
            <person name="Li M."/>
            <person name="Tong Y."/>
        </authorList>
    </citation>
    <scope>NUCLEOTIDE SEQUENCE [LARGE SCALE GENOMIC DNA]</scope>
    <source>
        <strain evidence="2 3">16A2E</strain>
    </source>
</reference>